<evidence type="ECO:0000313" key="3">
    <source>
        <dbReference type="Proteomes" id="UP000078492"/>
    </source>
</evidence>
<keyword evidence="3" id="KW-1185">Reference proteome</keyword>
<proteinExistence type="predicted"/>
<dbReference type="Proteomes" id="UP000078492">
    <property type="component" value="Unassembled WGS sequence"/>
</dbReference>
<protein>
    <submittedName>
        <fullName evidence="2">Uncharacterized protein</fullName>
    </submittedName>
</protein>
<feature type="region of interest" description="Disordered" evidence="1">
    <location>
        <begin position="115"/>
        <end position="140"/>
    </location>
</feature>
<gene>
    <name evidence="2" type="ORF">ALC57_13483</name>
</gene>
<feature type="region of interest" description="Disordered" evidence="1">
    <location>
        <begin position="1"/>
        <end position="40"/>
    </location>
</feature>
<feature type="compositionally biased region" description="Basic and acidic residues" evidence="1">
    <location>
        <begin position="28"/>
        <end position="40"/>
    </location>
</feature>
<dbReference type="AlphaFoldDB" id="A0A195DNB1"/>
<sequence>MRSRRGRANSPVRLLSYSRSRYSRSRTTRRERERERERDQCDALRHRNRTCGNCANVKCRPINPGHGAKTRHDRKALQLKRLREKIFSIFNRSPVQRKIARGAVCDRIENTTIRRASKPPASFKHSRPSTRGGIPAPLFA</sequence>
<organism evidence="2 3">
    <name type="scientific">Trachymyrmex cornetzi</name>
    <dbReference type="NCBI Taxonomy" id="471704"/>
    <lineage>
        <taxon>Eukaryota</taxon>
        <taxon>Metazoa</taxon>
        <taxon>Ecdysozoa</taxon>
        <taxon>Arthropoda</taxon>
        <taxon>Hexapoda</taxon>
        <taxon>Insecta</taxon>
        <taxon>Pterygota</taxon>
        <taxon>Neoptera</taxon>
        <taxon>Endopterygota</taxon>
        <taxon>Hymenoptera</taxon>
        <taxon>Apocrita</taxon>
        <taxon>Aculeata</taxon>
        <taxon>Formicoidea</taxon>
        <taxon>Formicidae</taxon>
        <taxon>Myrmicinae</taxon>
        <taxon>Trachymyrmex</taxon>
    </lineage>
</organism>
<evidence type="ECO:0000313" key="2">
    <source>
        <dbReference type="EMBL" id="KYN14316.1"/>
    </source>
</evidence>
<reference evidence="2 3" key="1">
    <citation type="submission" date="2015-09" db="EMBL/GenBank/DDBJ databases">
        <title>Trachymyrmex cornetzi WGS genome.</title>
        <authorList>
            <person name="Nygaard S."/>
            <person name="Hu H."/>
            <person name="Boomsma J."/>
            <person name="Zhang G."/>
        </authorList>
    </citation>
    <scope>NUCLEOTIDE SEQUENCE [LARGE SCALE GENOMIC DNA]</scope>
    <source>
        <strain evidence="2">Tcor2-1</strain>
        <tissue evidence="2">Whole body</tissue>
    </source>
</reference>
<name>A0A195DNB1_9HYME</name>
<dbReference type="EMBL" id="KQ980713">
    <property type="protein sequence ID" value="KYN14316.1"/>
    <property type="molecule type" value="Genomic_DNA"/>
</dbReference>
<evidence type="ECO:0000256" key="1">
    <source>
        <dbReference type="SAM" id="MobiDB-lite"/>
    </source>
</evidence>
<accession>A0A195DNB1</accession>